<dbReference type="GO" id="GO:0003697">
    <property type="term" value="F:single-stranded DNA binding"/>
    <property type="evidence" value="ECO:0007669"/>
    <property type="project" value="TreeGrafter"/>
</dbReference>
<dbReference type="EMBL" id="CP000881">
    <property type="protein sequence ID" value="ABW97899.1"/>
    <property type="molecule type" value="Genomic_DNA"/>
</dbReference>
<evidence type="ECO:0000256" key="5">
    <source>
        <dbReference type="ARBA" id="ARBA00022806"/>
    </source>
</evidence>
<dbReference type="Pfam" id="PF00493">
    <property type="entry name" value="MCM"/>
    <property type="match status" value="1"/>
</dbReference>
<keyword evidence="6" id="KW-0067">ATP-binding</keyword>
<dbReference type="PANTHER" id="PTHR11630:SF42">
    <property type="entry name" value="DNA REPLICATION LICENSING FACTOR MCM5"/>
    <property type="match status" value="1"/>
</dbReference>
<dbReference type="PROSITE" id="PS50051">
    <property type="entry name" value="MCM_2"/>
    <property type="match status" value="1"/>
</dbReference>
<keyword evidence="3" id="KW-0547">Nucleotide-binding</keyword>
<name>A9BK66_HEMAN</name>
<evidence type="ECO:0000256" key="2">
    <source>
        <dbReference type="ARBA" id="ARBA00022705"/>
    </source>
</evidence>
<dbReference type="InterPro" id="IPR041562">
    <property type="entry name" value="MCM_lid"/>
</dbReference>
<dbReference type="GeneID" id="5739637"/>
<dbReference type="SMART" id="SM00350">
    <property type="entry name" value="MCM"/>
    <property type="match status" value="1"/>
</dbReference>
<dbReference type="Gene3D" id="2.40.50.140">
    <property type="entry name" value="Nucleic acid-binding proteins"/>
    <property type="match status" value="1"/>
</dbReference>
<dbReference type="GO" id="GO:0042555">
    <property type="term" value="C:MCM complex"/>
    <property type="evidence" value="ECO:0007669"/>
    <property type="project" value="TreeGrafter"/>
</dbReference>
<dbReference type="SUPFAM" id="SSF52540">
    <property type="entry name" value="P-loop containing nucleoside triphosphate hydrolases"/>
    <property type="match status" value="1"/>
</dbReference>
<keyword evidence="5" id="KW-0347">Helicase</keyword>
<dbReference type="Pfam" id="PF14551">
    <property type="entry name" value="MCM_N"/>
    <property type="match status" value="1"/>
</dbReference>
<dbReference type="InterPro" id="IPR001208">
    <property type="entry name" value="MCM_dom"/>
</dbReference>
<evidence type="ECO:0000256" key="3">
    <source>
        <dbReference type="ARBA" id="ARBA00022741"/>
    </source>
</evidence>
<dbReference type="InterPro" id="IPR027925">
    <property type="entry name" value="MCM_N"/>
</dbReference>
<dbReference type="SUPFAM" id="SSF50249">
    <property type="entry name" value="Nucleic acid-binding proteins"/>
    <property type="match status" value="1"/>
</dbReference>
<keyword evidence="9" id="KW-0542">Nucleomorph</keyword>
<geneLocation type="nucleomorph" evidence="9"/>
<dbReference type="PANTHER" id="PTHR11630">
    <property type="entry name" value="DNA REPLICATION LICENSING FACTOR MCM FAMILY MEMBER"/>
    <property type="match status" value="1"/>
</dbReference>
<evidence type="ECO:0000259" key="8">
    <source>
        <dbReference type="PROSITE" id="PS50051"/>
    </source>
</evidence>
<keyword evidence="7" id="KW-0238">DNA-binding</keyword>
<evidence type="ECO:0000256" key="6">
    <source>
        <dbReference type="ARBA" id="ARBA00022840"/>
    </source>
</evidence>
<dbReference type="AlphaFoldDB" id="A9BK66"/>
<dbReference type="Gene3D" id="3.30.1640.10">
    <property type="entry name" value="mini-chromosome maintenance (MCM) complex, chain A, domain 1"/>
    <property type="match status" value="1"/>
</dbReference>
<dbReference type="InterPro" id="IPR012340">
    <property type="entry name" value="NA-bd_OB-fold"/>
</dbReference>
<dbReference type="GO" id="GO:0017116">
    <property type="term" value="F:single-stranded DNA helicase activity"/>
    <property type="evidence" value="ECO:0007669"/>
    <property type="project" value="TreeGrafter"/>
</dbReference>
<dbReference type="Proteomes" id="UP000243127">
    <property type="component" value="Nucleomorph 1"/>
</dbReference>
<dbReference type="GO" id="GO:0005524">
    <property type="term" value="F:ATP binding"/>
    <property type="evidence" value="ECO:0007669"/>
    <property type="project" value="UniProtKB-KW"/>
</dbReference>
<evidence type="ECO:0000256" key="7">
    <source>
        <dbReference type="ARBA" id="ARBA00023125"/>
    </source>
</evidence>
<protein>
    <recommendedName>
        <fullName evidence="1">DNA helicase</fullName>
        <ecNumber evidence="1">3.6.4.12</ecNumber>
    </recommendedName>
</protein>
<dbReference type="InterPro" id="IPR027417">
    <property type="entry name" value="P-loop_NTPase"/>
</dbReference>
<reference evidence="9 10" key="1">
    <citation type="journal article" date="2007" name="Proc. Natl. Acad. Sci. U.S.A.">
        <title>Nucleomorph genome of Hemiselmis andersenii reveals complete intron loss and compaction as a driver of protein structure and function.</title>
        <authorList>
            <person name="Lane C.E."/>
            <person name="van den Heuvel K."/>
            <person name="Kozera C."/>
            <person name="Curtis B.A."/>
            <person name="Parsons B.J."/>
            <person name="Bowman S."/>
            <person name="Archibald J.M."/>
        </authorList>
    </citation>
    <scope>NUCLEOTIDE SEQUENCE [LARGE SCALE GENOMIC DNA]</scope>
    <source>
        <strain evidence="9 10">CCMP644</strain>
    </source>
</reference>
<feature type="domain" description="MCM C-terminal AAA(+) ATPase" evidence="8">
    <location>
        <begin position="293"/>
        <end position="497"/>
    </location>
</feature>
<gene>
    <name evidence="9" type="ORF">HAN_1g54</name>
</gene>
<dbReference type="GO" id="GO:0006260">
    <property type="term" value="P:DNA replication"/>
    <property type="evidence" value="ECO:0007669"/>
    <property type="project" value="UniProtKB-KW"/>
</dbReference>
<organism evidence="9 10">
    <name type="scientific">Hemiselmis andersenii</name>
    <name type="common">Cryptophyte alga</name>
    <dbReference type="NCBI Taxonomy" id="464988"/>
    <lineage>
        <taxon>Eukaryota</taxon>
        <taxon>Cryptophyceae</taxon>
        <taxon>Cryptomonadales</taxon>
        <taxon>Hemiselmidaceae</taxon>
        <taxon>Hemiselmis</taxon>
    </lineage>
</organism>
<dbReference type="Pfam" id="PF17855">
    <property type="entry name" value="MCM_lid"/>
    <property type="match status" value="1"/>
</dbReference>
<proteinExistence type="predicted"/>
<dbReference type="InterPro" id="IPR031327">
    <property type="entry name" value="MCM"/>
</dbReference>
<evidence type="ECO:0000313" key="10">
    <source>
        <dbReference type="Proteomes" id="UP000243127"/>
    </source>
</evidence>
<accession>A9BK66</accession>
<dbReference type="EC" id="3.6.4.12" evidence="1"/>
<dbReference type="Gene3D" id="2.20.28.10">
    <property type="match status" value="1"/>
</dbReference>
<dbReference type="Gene3D" id="3.40.50.300">
    <property type="entry name" value="P-loop containing nucleotide triphosphate hydrolases"/>
    <property type="match status" value="1"/>
</dbReference>
<dbReference type="GO" id="GO:0016787">
    <property type="term" value="F:hydrolase activity"/>
    <property type="evidence" value="ECO:0007669"/>
    <property type="project" value="UniProtKB-KW"/>
</dbReference>
<evidence type="ECO:0000256" key="4">
    <source>
        <dbReference type="ARBA" id="ARBA00022801"/>
    </source>
</evidence>
<keyword evidence="2" id="KW-0235">DNA replication</keyword>
<keyword evidence="4" id="KW-0378">Hydrolase</keyword>
<evidence type="ECO:0000256" key="1">
    <source>
        <dbReference type="ARBA" id="ARBA00012551"/>
    </source>
</evidence>
<evidence type="ECO:0000313" key="9">
    <source>
        <dbReference type="EMBL" id="ABW97899.1"/>
    </source>
</evidence>
<dbReference type="RefSeq" id="XP_001712224.1">
    <property type="nucleotide sequence ID" value="XM_001712172.1"/>
</dbReference>
<sequence length="612" mass="73386">MIRKTRFKWVHKNFKNFLYNFFSKKYQFKYRNQIRTCALLKKKTFKVYLEDLRFFEKSLYFYTIEKPLEAMNCFEFIVNKLIKNFISLDLYEEKIIKTIQIILISNEKPKFFRQILLKDLDKLITLKIKVISVSRIRTKLGIVRKWLYKNKNQQTLFVSSQTIGNHPLEKFSENSSTLEKKLILTQTDFVDYQIIKARDWFEEKTPEINLGFFYLIIERELVGKIFPGKLFNITGVYMMNYFFSKKKEKIFNKKTIVHVLGFRKCFENLNVNLLKKEYIFDESFLKFIRSKNLYNWIISSICPDILGFNPIKAGLAVLLFGRNEKKLNTSTWFYRNINMLLIGNYSQLKSSLFGFIKKLKFFSSNDSYLKKILKELELPKKNEVPSEFFSNKIDESKKKKEIICIDELEKISPIEIQKILEYIEKGGDFMYKKVKEEKRETGVSLLAGTNEKYLKKFQISLKEKGPLKLDYFSKFDLIFHIKEKPDKNQDKKIARYFFKSKRNKKKLALEFYELNRISFEMLKKYLRFTSFNSYPVFTENAFQVLRNAYLFMRINLKRKKEKNKVTFFTISIYQLESLVAISEALGKMKMTEKISSQEILEAVNLFQKRFLL</sequence>